<dbReference type="Proteomes" id="UP001221217">
    <property type="component" value="Unassembled WGS sequence"/>
</dbReference>
<dbReference type="AlphaFoldDB" id="A0AAJ1IBA3"/>
<comment type="caution">
    <text evidence="2">The sequence shown here is derived from an EMBL/GenBank/DDBJ whole genome shotgun (WGS) entry which is preliminary data.</text>
</comment>
<proteinExistence type="predicted"/>
<sequence length="154" mass="17217">MNRKYFALFAVTAAAAALLFSSCNIFSSIEDEDLVGIWVDDSEYALAMELSEDGTARMAGTEVDFAGREASFSWNNDGYHLEINALLNYYSGYYAYDLSTDGDTLTLYFIAEGLMNWEYDSIAVGDVYVLSKQSEDTSFEDIIDDIDAYDSSLY</sequence>
<feature type="chain" id="PRO_5042569146" description="Lipocalin-like domain-containing protein" evidence="1">
    <location>
        <begin position="28"/>
        <end position="154"/>
    </location>
</feature>
<organism evidence="2 3">
    <name type="scientific">Candidatus Thalassospirochaeta sargassi</name>
    <dbReference type="NCBI Taxonomy" id="3119039"/>
    <lineage>
        <taxon>Bacteria</taxon>
        <taxon>Pseudomonadati</taxon>
        <taxon>Spirochaetota</taxon>
        <taxon>Spirochaetia</taxon>
        <taxon>Spirochaetales</taxon>
        <taxon>Spirochaetaceae</taxon>
        <taxon>Candidatus Thalassospirochaeta</taxon>
    </lineage>
</organism>
<feature type="signal peptide" evidence="1">
    <location>
        <begin position="1"/>
        <end position="27"/>
    </location>
</feature>
<evidence type="ECO:0000256" key="1">
    <source>
        <dbReference type="SAM" id="SignalP"/>
    </source>
</evidence>
<keyword evidence="1" id="KW-0732">Signal</keyword>
<evidence type="ECO:0008006" key="4">
    <source>
        <dbReference type="Google" id="ProtNLM"/>
    </source>
</evidence>
<name>A0AAJ1IBA3_9SPIO</name>
<protein>
    <recommendedName>
        <fullName evidence="4">Lipocalin-like domain-containing protein</fullName>
    </recommendedName>
</protein>
<evidence type="ECO:0000313" key="3">
    <source>
        <dbReference type="Proteomes" id="UP001221217"/>
    </source>
</evidence>
<dbReference type="EMBL" id="JAQQAL010000011">
    <property type="protein sequence ID" value="MDC7226105.1"/>
    <property type="molecule type" value="Genomic_DNA"/>
</dbReference>
<reference evidence="2 3" key="1">
    <citation type="submission" date="2022-12" db="EMBL/GenBank/DDBJ databases">
        <title>Metagenome assembled genome from gulf of manar.</title>
        <authorList>
            <person name="Kohli P."/>
            <person name="Pk S."/>
            <person name="Venkata Ramana C."/>
            <person name="Sasikala C."/>
        </authorList>
    </citation>
    <scope>NUCLEOTIDE SEQUENCE [LARGE SCALE GENOMIC DNA]</scope>
    <source>
        <strain evidence="2">JB008</strain>
    </source>
</reference>
<accession>A0AAJ1IBA3</accession>
<evidence type="ECO:0000313" key="2">
    <source>
        <dbReference type="EMBL" id="MDC7226105.1"/>
    </source>
</evidence>
<gene>
    <name evidence="2" type="ORF">PQJ61_05000</name>
</gene>
<dbReference type="PROSITE" id="PS51257">
    <property type="entry name" value="PROKAR_LIPOPROTEIN"/>
    <property type="match status" value="1"/>
</dbReference>